<dbReference type="InterPro" id="IPR027417">
    <property type="entry name" value="P-loop_NTPase"/>
</dbReference>
<dbReference type="InterPro" id="IPR003593">
    <property type="entry name" value="AAA+_ATPase"/>
</dbReference>
<gene>
    <name evidence="4" type="ORF">QNI19_00385</name>
</gene>
<dbReference type="Pfam" id="PF00005">
    <property type="entry name" value="ABC_tran"/>
    <property type="match status" value="1"/>
</dbReference>
<dbReference type="SMART" id="SM00382">
    <property type="entry name" value="AAA"/>
    <property type="match status" value="1"/>
</dbReference>
<name>A0ABT7CCY4_9BACT</name>
<dbReference type="InterPro" id="IPR017871">
    <property type="entry name" value="ABC_transporter-like_CS"/>
</dbReference>
<dbReference type="GO" id="GO:0005524">
    <property type="term" value="F:ATP binding"/>
    <property type="evidence" value="ECO:0007669"/>
    <property type="project" value="UniProtKB-KW"/>
</dbReference>
<evidence type="ECO:0000259" key="3">
    <source>
        <dbReference type="PROSITE" id="PS50893"/>
    </source>
</evidence>
<organism evidence="4 5">
    <name type="scientific">Xanthocytophaga flava</name>
    <dbReference type="NCBI Taxonomy" id="3048013"/>
    <lineage>
        <taxon>Bacteria</taxon>
        <taxon>Pseudomonadati</taxon>
        <taxon>Bacteroidota</taxon>
        <taxon>Cytophagia</taxon>
        <taxon>Cytophagales</taxon>
        <taxon>Rhodocytophagaceae</taxon>
        <taxon>Xanthocytophaga</taxon>
    </lineage>
</organism>
<dbReference type="InterPro" id="IPR003439">
    <property type="entry name" value="ABC_transporter-like_ATP-bd"/>
</dbReference>
<evidence type="ECO:0000256" key="1">
    <source>
        <dbReference type="ARBA" id="ARBA00022741"/>
    </source>
</evidence>
<dbReference type="PROSITE" id="PS50893">
    <property type="entry name" value="ABC_TRANSPORTER_2"/>
    <property type="match status" value="1"/>
</dbReference>
<dbReference type="Gene3D" id="3.40.50.300">
    <property type="entry name" value="P-loop containing nucleotide triphosphate hydrolases"/>
    <property type="match status" value="1"/>
</dbReference>
<evidence type="ECO:0000313" key="4">
    <source>
        <dbReference type="EMBL" id="MDJ1491361.1"/>
    </source>
</evidence>
<reference evidence="4 5" key="1">
    <citation type="submission" date="2023-05" db="EMBL/GenBank/DDBJ databases">
        <authorList>
            <person name="Zhang X."/>
        </authorList>
    </citation>
    <scope>NUCLEOTIDE SEQUENCE [LARGE SCALE GENOMIC DNA]</scope>
    <source>
        <strain evidence="4 5">DM2B3-1</strain>
    </source>
</reference>
<evidence type="ECO:0000313" key="5">
    <source>
        <dbReference type="Proteomes" id="UP001228581"/>
    </source>
</evidence>
<accession>A0ABT7CCY4</accession>
<sequence length="218" mass="23802">MFQLTGIRYNYTTTHTLSFPDWTAAQGDRWLLTGVSGSGKTTLLHMLAGLRQPTQGTAIIAGTNLYTLSGNKADQFRGQNIGLVLQKPHLLSVLTVEENLLLTQYMAGLPQNKQRIAEVLSILSVLEKRKSMPHQLSQGQAQRISIARAVLNLPKLILADEPTSSLDDLNCMRVLDLLETQAAACGATLVIATHDARVKNRIANHLHLESVQTVSGTL</sequence>
<dbReference type="InterPro" id="IPR015854">
    <property type="entry name" value="ABC_transpr_LolD-like"/>
</dbReference>
<dbReference type="PANTHER" id="PTHR24220:SF685">
    <property type="entry name" value="ABC TRANSPORTER RELATED"/>
    <property type="match status" value="1"/>
</dbReference>
<protein>
    <submittedName>
        <fullName evidence="4">ATP-binding cassette domain-containing protein</fullName>
    </submittedName>
</protein>
<dbReference type="PANTHER" id="PTHR24220">
    <property type="entry name" value="IMPORT ATP-BINDING PROTEIN"/>
    <property type="match status" value="1"/>
</dbReference>
<dbReference type="RefSeq" id="WP_313990905.1">
    <property type="nucleotide sequence ID" value="NZ_JASJOT010000001.1"/>
</dbReference>
<dbReference type="SUPFAM" id="SSF52540">
    <property type="entry name" value="P-loop containing nucleoside triphosphate hydrolases"/>
    <property type="match status" value="1"/>
</dbReference>
<proteinExistence type="predicted"/>
<evidence type="ECO:0000256" key="2">
    <source>
        <dbReference type="ARBA" id="ARBA00022840"/>
    </source>
</evidence>
<keyword evidence="5" id="KW-1185">Reference proteome</keyword>
<keyword evidence="2 4" id="KW-0067">ATP-binding</keyword>
<feature type="domain" description="ABC transporter" evidence="3">
    <location>
        <begin position="2"/>
        <end position="218"/>
    </location>
</feature>
<keyword evidence="1" id="KW-0547">Nucleotide-binding</keyword>
<dbReference type="Proteomes" id="UP001228581">
    <property type="component" value="Unassembled WGS sequence"/>
</dbReference>
<dbReference type="PROSITE" id="PS00211">
    <property type="entry name" value="ABC_TRANSPORTER_1"/>
    <property type="match status" value="1"/>
</dbReference>
<comment type="caution">
    <text evidence="4">The sequence shown here is derived from an EMBL/GenBank/DDBJ whole genome shotgun (WGS) entry which is preliminary data.</text>
</comment>
<dbReference type="EMBL" id="JASJOT010000001">
    <property type="protein sequence ID" value="MDJ1491361.1"/>
    <property type="molecule type" value="Genomic_DNA"/>
</dbReference>